<gene>
    <name evidence="1" type="ORF">GCM10009430_39190</name>
</gene>
<proteinExistence type="predicted"/>
<name>A0ABP3UF94_9FLAO</name>
<organism evidence="1 2">
    <name type="scientific">Aquimarina litoralis</name>
    <dbReference type="NCBI Taxonomy" id="584605"/>
    <lineage>
        <taxon>Bacteria</taxon>
        <taxon>Pseudomonadati</taxon>
        <taxon>Bacteroidota</taxon>
        <taxon>Flavobacteriia</taxon>
        <taxon>Flavobacteriales</taxon>
        <taxon>Flavobacteriaceae</taxon>
        <taxon>Aquimarina</taxon>
    </lineage>
</organism>
<accession>A0ABP3UF94</accession>
<reference evidence="2" key="1">
    <citation type="journal article" date="2019" name="Int. J. Syst. Evol. Microbiol.">
        <title>The Global Catalogue of Microorganisms (GCM) 10K type strain sequencing project: providing services to taxonomists for standard genome sequencing and annotation.</title>
        <authorList>
            <consortium name="The Broad Institute Genomics Platform"/>
            <consortium name="The Broad Institute Genome Sequencing Center for Infectious Disease"/>
            <person name="Wu L."/>
            <person name="Ma J."/>
        </authorList>
    </citation>
    <scope>NUCLEOTIDE SEQUENCE [LARGE SCALE GENOMIC DNA]</scope>
    <source>
        <strain evidence="2">JCM 15974</strain>
    </source>
</reference>
<evidence type="ECO:0000313" key="2">
    <source>
        <dbReference type="Proteomes" id="UP001501758"/>
    </source>
</evidence>
<sequence length="156" mass="17832">MKNIFKRITATLVIILVLSCSNDDDIINSNTPPPTLTKEQLSGTWVISYFENQIDKTSDYEEFRFLFNAIDDVEAEVEDLNIDGEYDLFSDEINGQTYTIVDISFREDSSSTIVNNLLTDLIEEWIVTAIKDNGTTIEFEERVSNNPPEILHLTKL</sequence>
<dbReference type="EMBL" id="BAAAGE010000004">
    <property type="protein sequence ID" value="GAA0729218.1"/>
    <property type="molecule type" value="Genomic_DNA"/>
</dbReference>
<dbReference type="RefSeq" id="WP_343913951.1">
    <property type="nucleotide sequence ID" value="NZ_BAAAGE010000004.1"/>
</dbReference>
<keyword evidence="2" id="KW-1185">Reference proteome</keyword>
<evidence type="ECO:0000313" key="1">
    <source>
        <dbReference type="EMBL" id="GAA0729218.1"/>
    </source>
</evidence>
<dbReference type="Proteomes" id="UP001501758">
    <property type="component" value="Unassembled WGS sequence"/>
</dbReference>
<evidence type="ECO:0008006" key="3">
    <source>
        <dbReference type="Google" id="ProtNLM"/>
    </source>
</evidence>
<protein>
    <recommendedName>
        <fullName evidence="3">Lipocalin-like domain-containing protein</fullName>
    </recommendedName>
</protein>
<dbReference type="PROSITE" id="PS51257">
    <property type="entry name" value="PROKAR_LIPOPROTEIN"/>
    <property type="match status" value="1"/>
</dbReference>
<comment type="caution">
    <text evidence="1">The sequence shown here is derived from an EMBL/GenBank/DDBJ whole genome shotgun (WGS) entry which is preliminary data.</text>
</comment>